<feature type="binding site" evidence="13">
    <location>
        <begin position="238"/>
        <end position="240"/>
    </location>
    <ligand>
        <name>substrate</name>
    </ligand>
</feature>
<evidence type="ECO:0000256" key="7">
    <source>
        <dbReference type="ARBA" id="ARBA00022676"/>
    </source>
</evidence>
<keyword evidence="17" id="KW-1185">Reference proteome</keyword>
<feature type="binding site" evidence="13">
    <location>
        <position position="215"/>
    </location>
    <ligand>
        <name>substrate</name>
    </ligand>
</feature>
<gene>
    <name evidence="16" type="ORF">EDD57_1614</name>
</gene>
<comment type="caution">
    <text evidence="16">The sequence shown here is derived from an EMBL/GenBank/DDBJ whole genome shotgun (WGS) entry which is preliminary data.</text>
</comment>
<evidence type="ECO:0000256" key="12">
    <source>
        <dbReference type="PIRNR" id="PIRNR006250"/>
    </source>
</evidence>
<evidence type="ECO:0000256" key="4">
    <source>
        <dbReference type="ARBA" id="ARBA00011218"/>
    </source>
</evidence>
<dbReference type="PIRSF" id="PIRSF006250">
    <property type="entry name" value="NadC_ModD"/>
    <property type="match status" value="1"/>
</dbReference>
<dbReference type="PANTHER" id="PTHR32179:SF3">
    <property type="entry name" value="NICOTINATE-NUCLEOTIDE PYROPHOSPHORYLASE [CARBOXYLATING]"/>
    <property type="match status" value="1"/>
</dbReference>
<dbReference type="AlphaFoldDB" id="A0A4R2RDK3"/>
<proteinExistence type="inferred from homology"/>
<dbReference type="RefSeq" id="WP_131849961.1">
    <property type="nucleotide sequence ID" value="NZ_SLXV01000061.1"/>
</dbReference>
<dbReference type="GO" id="GO:0034213">
    <property type="term" value="P:quinolinate catabolic process"/>
    <property type="evidence" value="ECO:0007669"/>
    <property type="project" value="TreeGrafter"/>
</dbReference>
<evidence type="ECO:0000313" key="17">
    <source>
        <dbReference type="Proteomes" id="UP000294746"/>
    </source>
</evidence>
<dbReference type="FunFam" id="3.90.1170.20:FF:000001">
    <property type="entry name" value="Nicotinate-nucleotide diphosphorylase (Carboxylating)"/>
    <property type="match status" value="1"/>
</dbReference>
<accession>A0A4R2RDK3</accession>
<evidence type="ECO:0000256" key="6">
    <source>
        <dbReference type="ARBA" id="ARBA00022642"/>
    </source>
</evidence>
<dbReference type="Proteomes" id="UP000294746">
    <property type="component" value="Unassembled WGS sequence"/>
</dbReference>
<dbReference type="GO" id="GO:0005737">
    <property type="term" value="C:cytoplasm"/>
    <property type="evidence" value="ECO:0007669"/>
    <property type="project" value="TreeGrafter"/>
</dbReference>
<dbReference type="InterPro" id="IPR004393">
    <property type="entry name" value="NadC"/>
</dbReference>
<dbReference type="SUPFAM" id="SSF51690">
    <property type="entry name" value="Nicotinate/Quinolinate PRTase C-terminal domain-like"/>
    <property type="match status" value="1"/>
</dbReference>
<sequence>MNSIQLRQFIRDVLNEDVGAGDLTTESIVPAGHKSVAILLAKQDGVIAGLPVAEMVFQELDPSIRFRIVVEEGERVSKGTEVARIEGLTRTILTGERVALNLLQRMSGIATLTRQLVDLVEGLPCHVLDTRKTTPGLRQLEKYAVRMGGGTNHRFGLSHGVMLKDNHIAMAGSIQKAVEAVRRRVGHMVQVEVEADTLEQVKEILTVDVNAILLDNMSVDTLREAVRLIDRKVWVEASGGITPETIRGIAETGVDAVSLGFLTHSAQALDISLDFVEELEGDSWQ</sequence>
<keyword evidence="6" id="KW-0662">Pyridine nucleotide biosynthesis</keyword>
<dbReference type="Pfam" id="PF01729">
    <property type="entry name" value="QRPTase_C"/>
    <property type="match status" value="1"/>
</dbReference>
<dbReference type="SUPFAM" id="SSF54675">
    <property type="entry name" value="Nicotinate/Quinolinate PRTase N-terminal domain-like"/>
    <property type="match status" value="1"/>
</dbReference>
<dbReference type="NCBIfam" id="TIGR00078">
    <property type="entry name" value="nadC"/>
    <property type="match status" value="1"/>
</dbReference>
<comment type="catalytic activity">
    <reaction evidence="10">
        <text>nicotinate beta-D-ribonucleotide + CO2 + diphosphate = quinolinate + 5-phospho-alpha-D-ribose 1-diphosphate + 2 H(+)</text>
        <dbReference type="Rhea" id="RHEA:12733"/>
        <dbReference type="ChEBI" id="CHEBI:15378"/>
        <dbReference type="ChEBI" id="CHEBI:16526"/>
        <dbReference type="ChEBI" id="CHEBI:29959"/>
        <dbReference type="ChEBI" id="CHEBI:33019"/>
        <dbReference type="ChEBI" id="CHEBI:57502"/>
        <dbReference type="ChEBI" id="CHEBI:58017"/>
        <dbReference type="EC" id="2.4.2.19"/>
    </reaction>
</comment>
<evidence type="ECO:0000256" key="11">
    <source>
        <dbReference type="ARBA" id="ARBA00069173"/>
    </source>
</evidence>
<dbReference type="UniPathway" id="UPA00253">
    <property type="reaction ID" value="UER00331"/>
</dbReference>
<dbReference type="InterPro" id="IPR013785">
    <property type="entry name" value="Aldolase_TIM"/>
</dbReference>
<dbReference type="CDD" id="cd01572">
    <property type="entry name" value="QPRTase"/>
    <property type="match status" value="1"/>
</dbReference>
<dbReference type="EC" id="2.4.2.19" evidence="5"/>
<feature type="domain" description="Quinolinate phosphoribosyl transferase C-terminal" evidence="14">
    <location>
        <begin position="109"/>
        <end position="274"/>
    </location>
</feature>
<feature type="binding site" evidence="13">
    <location>
        <position position="154"/>
    </location>
    <ligand>
        <name>substrate</name>
    </ligand>
</feature>
<dbReference type="GO" id="GO:0004514">
    <property type="term" value="F:nicotinate-nucleotide diphosphorylase (carboxylating) activity"/>
    <property type="evidence" value="ECO:0007669"/>
    <property type="project" value="UniProtKB-EC"/>
</dbReference>
<feature type="binding site" evidence="13">
    <location>
        <begin position="130"/>
        <end position="132"/>
    </location>
    <ligand>
        <name>substrate</name>
    </ligand>
</feature>
<reference evidence="16 17" key="1">
    <citation type="submission" date="2019-03" db="EMBL/GenBank/DDBJ databases">
        <title>Genomic Encyclopedia of Type Strains, Phase IV (KMG-IV): sequencing the most valuable type-strain genomes for metagenomic binning, comparative biology and taxonomic classification.</title>
        <authorList>
            <person name="Goeker M."/>
        </authorList>
    </citation>
    <scope>NUCLEOTIDE SEQUENCE [LARGE SCALE GENOMIC DNA]</scope>
    <source>
        <strain evidence="16 17">DSM 46831</strain>
    </source>
</reference>
<keyword evidence="7 12" id="KW-0328">Glycosyltransferase</keyword>
<dbReference type="InterPro" id="IPR002638">
    <property type="entry name" value="Quinolinate_PRibosylTrfase_C"/>
</dbReference>
<keyword evidence="8 12" id="KW-0808">Transferase</keyword>
<protein>
    <recommendedName>
        <fullName evidence="11">Probable nicotinate-nucleotide pyrophosphorylase [carboxylating]</fullName>
        <ecNumber evidence="5">2.4.2.19</ecNumber>
    </recommendedName>
    <alternativeName>
        <fullName evidence="9">Quinolinate phosphoribosyltransferase [decarboxylating]</fullName>
    </alternativeName>
</protein>
<comment type="pathway">
    <text evidence="2">Cofactor biosynthesis; NAD(+) biosynthesis; nicotinate D-ribonucleotide from quinolinate: step 1/1.</text>
</comment>
<organism evidence="16 17">
    <name type="scientific">Baia soyae</name>
    <dbReference type="NCBI Taxonomy" id="1544746"/>
    <lineage>
        <taxon>Bacteria</taxon>
        <taxon>Bacillati</taxon>
        <taxon>Bacillota</taxon>
        <taxon>Bacilli</taxon>
        <taxon>Bacillales</taxon>
        <taxon>Thermoactinomycetaceae</taxon>
        <taxon>Baia</taxon>
    </lineage>
</organism>
<evidence type="ECO:0000256" key="3">
    <source>
        <dbReference type="ARBA" id="ARBA00009400"/>
    </source>
</evidence>
<name>A0A4R2RDK3_9BACL</name>
<dbReference type="Pfam" id="PF02749">
    <property type="entry name" value="QRPTase_N"/>
    <property type="match status" value="1"/>
</dbReference>
<evidence type="ECO:0000313" key="16">
    <source>
        <dbReference type="EMBL" id="TCP61532.1"/>
    </source>
</evidence>
<evidence type="ECO:0000256" key="5">
    <source>
        <dbReference type="ARBA" id="ARBA00011944"/>
    </source>
</evidence>
<evidence type="ECO:0000256" key="8">
    <source>
        <dbReference type="ARBA" id="ARBA00022679"/>
    </source>
</evidence>
<feature type="binding site" evidence="13">
    <location>
        <position position="164"/>
    </location>
    <ligand>
        <name>substrate</name>
    </ligand>
</feature>
<feature type="domain" description="Quinolinate phosphoribosyl transferase N-terminal" evidence="15">
    <location>
        <begin position="22"/>
        <end position="107"/>
    </location>
</feature>
<dbReference type="OrthoDB" id="9782546at2"/>
<dbReference type="FunFam" id="3.20.20.70:FF:000030">
    <property type="entry name" value="Nicotinate-nucleotide pyrophosphorylase, carboxylating"/>
    <property type="match status" value="1"/>
</dbReference>
<dbReference type="InterPro" id="IPR022412">
    <property type="entry name" value="Quinolinate_PRibosylTrfase_N"/>
</dbReference>
<dbReference type="PANTHER" id="PTHR32179">
    <property type="entry name" value="NICOTINATE-NUCLEOTIDE PYROPHOSPHORYLASE [CARBOXYLATING]"/>
    <property type="match status" value="1"/>
</dbReference>
<dbReference type="Gene3D" id="3.90.1170.20">
    <property type="entry name" value="Quinolinate phosphoribosyl transferase, N-terminal domain"/>
    <property type="match status" value="1"/>
</dbReference>
<evidence type="ECO:0000259" key="15">
    <source>
        <dbReference type="Pfam" id="PF02749"/>
    </source>
</evidence>
<evidence type="ECO:0000256" key="2">
    <source>
        <dbReference type="ARBA" id="ARBA00004893"/>
    </source>
</evidence>
<evidence type="ECO:0000256" key="9">
    <source>
        <dbReference type="ARBA" id="ARBA00033102"/>
    </source>
</evidence>
<comment type="function">
    <text evidence="1">Involved in the catabolism of quinolinic acid (QA).</text>
</comment>
<comment type="similarity">
    <text evidence="3 12">Belongs to the NadC/ModD family.</text>
</comment>
<evidence type="ECO:0000256" key="10">
    <source>
        <dbReference type="ARBA" id="ARBA00047445"/>
    </source>
</evidence>
<dbReference type="GO" id="GO:0009435">
    <property type="term" value="P:NAD+ biosynthetic process"/>
    <property type="evidence" value="ECO:0007669"/>
    <property type="project" value="UniProtKB-UniPathway"/>
</dbReference>
<evidence type="ECO:0000259" key="14">
    <source>
        <dbReference type="Pfam" id="PF01729"/>
    </source>
</evidence>
<comment type="subunit">
    <text evidence="4">Hexamer formed by 3 homodimers.</text>
</comment>
<dbReference type="InterPro" id="IPR027277">
    <property type="entry name" value="NadC/ModD"/>
</dbReference>
<dbReference type="Gene3D" id="3.20.20.70">
    <property type="entry name" value="Aldolase class I"/>
    <property type="match status" value="1"/>
</dbReference>
<dbReference type="InterPro" id="IPR037128">
    <property type="entry name" value="Quinolinate_PRibosylTase_N_sf"/>
</dbReference>
<evidence type="ECO:0000256" key="13">
    <source>
        <dbReference type="PIRSR" id="PIRSR006250-1"/>
    </source>
</evidence>
<dbReference type="InterPro" id="IPR036068">
    <property type="entry name" value="Nicotinate_pribotase-like_C"/>
</dbReference>
<dbReference type="EMBL" id="SLXV01000061">
    <property type="protein sequence ID" value="TCP61532.1"/>
    <property type="molecule type" value="Genomic_DNA"/>
</dbReference>
<evidence type="ECO:0000256" key="1">
    <source>
        <dbReference type="ARBA" id="ARBA00003237"/>
    </source>
</evidence>
<feature type="binding site" evidence="13">
    <location>
        <begin position="259"/>
        <end position="261"/>
    </location>
    <ligand>
        <name>substrate</name>
    </ligand>
</feature>
<feature type="binding site" evidence="13">
    <location>
        <position position="194"/>
    </location>
    <ligand>
        <name>substrate</name>
    </ligand>
</feature>
<feature type="binding site" evidence="13">
    <location>
        <position position="97"/>
    </location>
    <ligand>
        <name>substrate</name>
    </ligand>
</feature>